<name>B8IQR5_METNO</name>
<dbReference type="OrthoDB" id="7988424at2"/>
<protein>
    <submittedName>
        <fullName evidence="1">Uncharacterized protein</fullName>
    </submittedName>
</protein>
<dbReference type="KEGG" id="mno:Mnod_7627"/>
<evidence type="ECO:0000313" key="1">
    <source>
        <dbReference type="EMBL" id="ACL62360.1"/>
    </source>
</evidence>
<proteinExistence type="predicted"/>
<evidence type="ECO:0000313" key="2">
    <source>
        <dbReference type="Proteomes" id="UP000008207"/>
    </source>
</evidence>
<sequence length="117" mass="13013">MAMSEPNLSVFDVKQLAELCDVLSTLKDVLLAIECQPRCETSTLGCFVEDEGTRYGLLRDRVADELSSRWASADEEDRHHILAVRVLDDLACGGRISDAELMTQLVQTWGRREAVSA</sequence>
<dbReference type="Proteomes" id="UP000008207">
    <property type="component" value="Chromosome"/>
</dbReference>
<dbReference type="HOGENOM" id="CLU_2082051_0_0_5"/>
<dbReference type="AlphaFoldDB" id="B8IQR5"/>
<reference evidence="1 2" key="1">
    <citation type="submission" date="2009-01" db="EMBL/GenBank/DDBJ databases">
        <title>Complete sequence of chromosome of Methylobacterium nodulans ORS 2060.</title>
        <authorList>
            <consortium name="US DOE Joint Genome Institute"/>
            <person name="Lucas S."/>
            <person name="Copeland A."/>
            <person name="Lapidus A."/>
            <person name="Glavina del Rio T."/>
            <person name="Dalin E."/>
            <person name="Tice H."/>
            <person name="Bruce D."/>
            <person name="Goodwin L."/>
            <person name="Pitluck S."/>
            <person name="Sims D."/>
            <person name="Brettin T."/>
            <person name="Detter J.C."/>
            <person name="Han C."/>
            <person name="Larimer F."/>
            <person name="Land M."/>
            <person name="Hauser L."/>
            <person name="Kyrpides N."/>
            <person name="Ivanova N."/>
            <person name="Marx C.J."/>
            <person name="Richardson P."/>
        </authorList>
    </citation>
    <scope>NUCLEOTIDE SEQUENCE [LARGE SCALE GENOMIC DNA]</scope>
    <source>
        <strain evidence="2">LMG 21967 / CNCM I-2342 / ORS 2060</strain>
    </source>
</reference>
<accession>B8IQR5</accession>
<organism evidence="1 2">
    <name type="scientific">Methylobacterium nodulans (strain LMG 21967 / CNCM I-2342 / ORS 2060)</name>
    <dbReference type="NCBI Taxonomy" id="460265"/>
    <lineage>
        <taxon>Bacteria</taxon>
        <taxon>Pseudomonadati</taxon>
        <taxon>Pseudomonadota</taxon>
        <taxon>Alphaproteobacteria</taxon>
        <taxon>Hyphomicrobiales</taxon>
        <taxon>Methylobacteriaceae</taxon>
        <taxon>Methylobacterium</taxon>
    </lineage>
</organism>
<gene>
    <name evidence="1" type="ordered locus">Mnod_7627</name>
</gene>
<dbReference type="EMBL" id="CP001349">
    <property type="protein sequence ID" value="ACL62360.1"/>
    <property type="molecule type" value="Genomic_DNA"/>
</dbReference>
<dbReference type="RefSeq" id="WP_015933913.1">
    <property type="nucleotide sequence ID" value="NC_011894.1"/>
</dbReference>
<keyword evidence="2" id="KW-1185">Reference proteome</keyword>